<name>A0AAN7RGY7_TRANT</name>
<dbReference type="GO" id="GO:0005794">
    <property type="term" value="C:Golgi apparatus"/>
    <property type="evidence" value="ECO:0007669"/>
    <property type="project" value="TreeGrafter"/>
</dbReference>
<gene>
    <name evidence="2" type="ORF">SAY86_003474</name>
</gene>
<keyword evidence="1" id="KW-1133">Transmembrane helix</keyword>
<feature type="transmembrane region" description="Helical" evidence="1">
    <location>
        <begin position="111"/>
        <end position="131"/>
    </location>
</feature>
<keyword evidence="3" id="KW-1185">Reference proteome</keyword>
<dbReference type="InterPro" id="IPR007462">
    <property type="entry name" value="COV1-like"/>
</dbReference>
<evidence type="ECO:0000256" key="1">
    <source>
        <dbReference type="SAM" id="Phobius"/>
    </source>
</evidence>
<evidence type="ECO:0000313" key="2">
    <source>
        <dbReference type="EMBL" id="KAK4803657.1"/>
    </source>
</evidence>
<dbReference type="EMBL" id="JAXQNO010000001">
    <property type="protein sequence ID" value="KAK4803657.1"/>
    <property type="molecule type" value="Genomic_DNA"/>
</dbReference>
<reference evidence="2 3" key="1">
    <citation type="journal article" date="2023" name="Hortic Res">
        <title>Pangenome of water caltrop reveals structural variations and asymmetric subgenome divergence after allopolyploidization.</title>
        <authorList>
            <person name="Zhang X."/>
            <person name="Chen Y."/>
            <person name="Wang L."/>
            <person name="Yuan Y."/>
            <person name="Fang M."/>
            <person name="Shi L."/>
            <person name="Lu R."/>
            <person name="Comes H.P."/>
            <person name="Ma Y."/>
            <person name="Chen Y."/>
            <person name="Huang G."/>
            <person name="Zhou Y."/>
            <person name="Zheng Z."/>
            <person name="Qiu Y."/>
        </authorList>
    </citation>
    <scope>NUCLEOTIDE SEQUENCE [LARGE SCALE GENOMIC DNA]</scope>
    <source>
        <strain evidence="2">F231</strain>
    </source>
</reference>
<dbReference type="AlphaFoldDB" id="A0AAN7RGY7"/>
<keyword evidence="1" id="KW-0812">Transmembrane</keyword>
<evidence type="ECO:0000313" key="3">
    <source>
        <dbReference type="Proteomes" id="UP001346149"/>
    </source>
</evidence>
<comment type="caution">
    <text evidence="2">The sequence shown here is derived from an EMBL/GenBank/DDBJ whole genome shotgun (WGS) entry which is preliminary data.</text>
</comment>
<dbReference type="Proteomes" id="UP001346149">
    <property type="component" value="Unassembled WGS sequence"/>
</dbReference>
<dbReference type="PANTHER" id="PTHR31876">
    <property type="entry name" value="COV-LIKE PROTEIN 1"/>
    <property type="match status" value="1"/>
</dbReference>
<keyword evidence="1" id="KW-0472">Membrane</keyword>
<accession>A0AAN7RGY7</accession>
<organism evidence="2 3">
    <name type="scientific">Trapa natans</name>
    <name type="common">Water chestnut</name>
    <dbReference type="NCBI Taxonomy" id="22666"/>
    <lineage>
        <taxon>Eukaryota</taxon>
        <taxon>Viridiplantae</taxon>
        <taxon>Streptophyta</taxon>
        <taxon>Embryophyta</taxon>
        <taxon>Tracheophyta</taxon>
        <taxon>Spermatophyta</taxon>
        <taxon>Magnoliopsida</taxon>
        <taxon>eudicotyledons</taxon>
        <taxon>Gunneridae</taxon>
        <taxon>Pentapetalae</taxon>
        <taxon>rosids</taxon>
        <taxon>malvids</taxon>
        <taxon>Myrtales</taxon>
        <taxon>Lythraceae</taxon>
        <taxon>Trapa</taxon>
    </lineage>
</organism>
<protein>
    <submittedName>
        <fullName evidence="2">Uncharacterized protein</fullName>
    </submittedName>
</protein>
<sequence length="158" mass="18626">MDPSFTWWNLTDLQLYSCSRVAMEWTWTIFYFYRYVIISFCFQKDDGDEELCSVYVPTNHLYIGDIFLVNSNEIIRPNLSIREGIGLFSPLLHACSLMWRGPYTVAFEKSWMQVGCLFCQEAYLIIVFFFFSHILYRNYCVGGNDNAPSDFSDREDTL</sequence>
<dbReference type="PANTHER" id="PTHR31876:SF26">
    <property type="entry name" value="PROTEIN LIKE COV 2"/>
    <property type="match status" value="1"/>
</dbReference>
<proteinExistence type="predicted"/>